<evidence type="ECO:0000256" key="6">
    <source>
        <dbReference type="ARBA" id="ARBA00023306"/>
    </source>
</evidence>
<keyword evidence="6" id="KW-0131">Cell cycle</keyword>
<evidence type="ECO:0000256" key="1">
    <source>
        <dbReference type="ARBA" id="ARBA00004431"/>
    </source>
</evidence>
<evidence type="ECO:0000256" key="3">
    <source>
        <dbReference type="ARBA" id="ARBA00022618"/>
    </source>
</evidence>
<dbReference type="GO" id="GO:0030428">
    <property type="term" value="C:cell septum"/>
    <property type="evidence" value="ECO:0007669"/>
    <property type="project" value="UniProtKB-SubCell"/>
</dbReference>
<dbReference type="RefSeq" id="WP_285740391.1">
    <property type="nucleotide sequence ID" value="NZ_BSSA01000040.1"/>
</dbReference>
<dbReference type="Gene3D" id="2.30.31.20">
    <property type="entry name" value="Sporulation-specific cell division protein SsgB"/>
    <property type="match status" value="1"/>
</dbReference>
<comment type="caution">
    <text evidence="7">The sequence shown here is derived from an EMBL/GenBank/DDBJ whole genome shotgun (WGS) entry which is preliminary data.</text>
</comment>
<dbReference type="AlphaFoldDB" id="A0A9W6QE92"/>
<dbReference type="InterPro" id="IPR038658">
    <property type="entry name" value="SsgB_sf"/>
</dbReference>
<proteinExistence type="inferred from homology"/>
<accession>A0A9W6QE92</accession>
<name>A0A9W6QE92_9ACTN</name>
<dbReference type="InterPro" id="IPR006776">
    <property type="entry name" value="SsgB"/>
</dbReference>
<evidence type="ECO:0000313" key="8">
    <source>
        <dbReference type="Proteomes" id="UP001165041"/>
    </source>
</evidence>
<dbReference type="EMBL" id="BSSA01000040">
    <property type="protein sequence ID" value="GLW74830.1"/>
    <property type="molecule type" value="Genomic_DNA"/>
</dbReference>
<evidence type="ECO:0000256" key="5">
    <source>
        <dbReference type="ARBA" id="ARBA00023210"/>
    </source>
</evidence>
<gene>
    <name evidence="7" type="primary">ssgB</name>
    <name evidence="7" type="ORF">Kpho02_71270</name>
</gene>
<organism evidence="7 8">
    <name type="scientific">Kitasatospora phosalacinea</name>
    <dbReference type="NCBI Taxonomy" id="2065"/>
    <lineage>
        <taxon>Bacteria</taxon>
        <taxon>Bacillati</taxon>
        <taxon>Actinomycetota</taxon>
        <taxon>Actinomycetes</taxon>
        <taxon>Kitasatosporales</taxon>
        <taxon>Streptomycetaceae</taxon>
        <taxon>Kitasatospora</taxon>
    </lineage>
</organism>
<evidence type="ECO:0000256" key="2">
    <source>
        <dbReference type="ARBA" id="ARBA00009323"/>
    </source>
</evidence>
<protein>
    <submittedName>
        <fullName evidence="7">Sporulation-specific cell division protein SsgB</fullName>
    </submittedName>
</protein>
<reference evidence="7" key="1">
    <citation type="submission" date="2023-02" db="EMBL/GenBank/DDBJ databases">
        <title>Kitasatospora phosalacinea NBRC 14627.</title>
        <authorList>
            <person name="Ichikawa N."/>
            <person name="Sato H."/>
            <person name="Tonouchi N."/>
        </authorList>
    </citation>
    <scope>NUCLEOTIDE SEQUENCE</scope>
    <source>
        <strain evidence="7">NBRC 14627</strain>
    </source>
</reference>
<comment type="similarity">
    <text evidence="2">Belongs to the SsgA family.</text>
</comment>
<keyword evidence="3 7" id="KW-0132">Cell division</keyword>
<dbReference type="GO" id="GO:0000917">
    <property type="term" value="P:division septum assembly"/>
    <property type="evidence" value="ECO:0007669"/>
    <property type="project" value="UniProtKB-KW"/>
</dbReference>
<sequence length="134" mass="14428">MPGFTALDTTARLPYSSHPHLPVRAQFRFDAELPYGVCLVLGPDGVEDGAVTWYFARELLNDGCYGPAGQGDVRVAPGRRGEIRVTLCSRTDQAVLSLPAADVVAFLHDSYVLVPPGTESDWLDLDAALARITA</sequence>
<dbReference type="Proteomes" id="UP001165041">
    <property type="component" value="Unassembled WGS sequence"/>
</dbReference>
<dbReference type="Pfam" id="PF04686">
    <property type="entry name" value="SsgA"/>
    <property type="match status" value="1"/>
</dbReference>
<comment type="subcellular location">
    <subcellularLocation>
        <location evidence="1">Cell septum</location>
    </subcellularLocation>
</comment>
<keyword evidence="4" id="KW-0749">Sporulation</keyword>
<dbReference type="GO" id="GO:0030435">
    <property type="term" value="P:sporulation resulting in formation of a cellular spore"/>
    <property type="evidence" value="ECO:0007669"/>
    <property type="project" value="UniProtKB-KW"/>
</dbReference>
<evidence type="ECO:0000313" key="7">
    <source>
        <dbReference type="EMBL" id="GLW74830.1"/>
    </source>
</evidence>
<evidence type="ECO:0000256" key="4">
    <source>
        <dbReference type="ARBA" id="ARBA00022969"/>
    </source>
</evidence>
<keyword evidence="5" id="KW-0717">Septation</keyword>